<name>A0AAV0AGH2_PHAPC</name>
<accession>A0AAV0AGH2</accession>
<dbReference type="Proteomes" id="UP001153365">
    <property type="component" value="Unassembled WGS sequence"/>
</dbReference>
<evidence type="ECO:0000313" key="1">
    <source>
        <dbReference type="EMBL" id="CAH7666638.1"/>
    </source>
</evidence>
<sequence>MIIQSTSTRPILTVQRSIPLVPSLARITIKNPRSSHPNGLSPFSTSSILNQRRERLRTGAGKLPIFRFCLEDEDRFFNLSNIRSTPSSNDTVKIESDSKRDSKVDHQSYWVGIPPDAVDKSLTRKLKRVEGVHQRDGIDRIDPVEVRKVGEDQLSIITERWVRDELNVMGTIREETIQIFMKLILHPSTLAPLAEELRLLTDGRDQPKRASMIAPNRLVPPFTHADLELCQLLQYFIGSIYLSLPGGSTTQSSFYQKFESYVIHLLKNGLSHTTAQKLLVRASQLSGQAVIGIRKGHSRAELRVAQLSIWGQRRSKKLESLMVEGGDESKSHIRRLRIRKVELLKQRWRDEEIKMVRWRNRLIKVSAVREAEELAERLFREEHAQRVEEWKRSRSVEGVKEEAGRGAIANGVIDRALSFWRRIF</sequence>
<organism evidence="1 2">
    <name type="scientific">Phakopsora pachyrhizi</name>
    <name type="common">Asian soybean rust disease fungus</name>
    <dbReference type="NCBI Taxonomy" id="170000"/>
    <lineage>
        <taxon>Eukaryota</taxon>
        <taxon>Fungi</taxon>
        <taxon>Dikarya</taxon>
        <taxon>Basidiomycota</taxon>
        <taxon>Pucciniomycotina</taxon>
        <taxon>Pucciniomycetes</taxon>
        <taxon>Pucciniales</taxon>
        <taxon>Phakopsoraceae</taxon>
        <taxon>Phakopsora</taxon>
    </lineage>
</organism>
<gene>
    <name evidence="1" type="ORF">PPACK8108_LOCUS987</name>
</gene>
<evidence type="ECO:0000313" key="2">
    <source>
        <dbReference type="Proteomes" id="UP001153365"/>
    </source>
</evidence>
<comment type="caution">
    <text evidence="1">The sequence shown here is derived from an EMBL/GenBank/DDBJ whole genome shotgun (WGS) entry which is preliminary data.</text>
</comment>
<dbReference type="EMBL" id="CALTRL010000143">
    <property type="protein sequence ID" value="CAH7666638.1"/>
    <property type="molecule type" value="Genomic_DNA"/>
</dbReference>
<keyword evidence="2" id="KW-1185">Reference proteome</keyword>
<reference evidence="1" key="1">
    <citation type="submission" date="2022-06" db="EMBL/GenBank/DDBJ databases">
        <authorList>
            <consortium name="SYNGENTA / RWTH Aachen University"/>
        </authorList>
    </citation>
    <scope>NUCLEOTIDE SEQUENCE</scope>
</reference>
<protein>
    <submittedName>
        <fullName evidence="1">Uncharacterized protein</fullName>
    </submittedName>
</protein>
<proteinExistence type="predicted"/>
<dbReference type="AlphaFoldDB" id="A0AAV0AGH2"/>